<dbReference type="SUPFAM" id="SSF82895">
    <property type="entry name" value="TSP-1 type 1 repeat"/>
    <property type="match status" value="2"/>
</dbReference>
<dbReference type="PROSITE" id="PS50092">
    <property type="entry name" value="TSP1"/>
    <property type="match status" value="2"/>
</dbReference>
<comment type="subcellular location">
    <subcellularLocation>
        <location evidence="1">Secreted</location>
    </subcellularLocation>
</comment>
<dbReference type="PROSITE" id="PS51257">
    <property type="entry name" value="PROKAR_LIPOPROTEIN"/>
    <property type="match status" value="1"/>
</dbReference>
<dbReference type="EMBL" id="JAIWYP010000007">
    <property type="protein sequence ID" value="KAH3802629.1"/>
    <property type="molecule type" value="Genomic_DNA"/>
</dbReference>
<dbReference type="Pfam" id="PF00090">
    <property type="entry name" value="TSP_1"/>
    <property type="match status" value="2"/>
</dbReference>
<reference evidence="8" key="2">
    <citation type="submission" date="2020-11" db="EMBL/GenBank/DDBJ databases">
        <authorList>
            <person name="McCartney M.A."/>
            <person name="Auch B."/>
            <person name="Kono T."/>
            <person name="Mallez S."/>
            <person name="Becker A."/>
            <person name="Gohl D.M."/>
            <person name="Silverstein K.A.T."/>
            <person name="Koren S."/>
            <person name="Bechman K.B."/>
            <person name="Herman A."/>
            <person name="Abrahante J.E."/>
            <person name="Garbe J."/>
        </authorList>
    </citation>
    <scope>NUCLEOTIDE SEQUENCE</scope>
    <source>
        <strain evidence="8">Duluth1</strain>
        <tissue evidence="8">Whole animal</tissue>
    </source>
</reference>
<feature type="region of interest" description="Disordered" evidence="6">
    <location>
        <begin position="83"/>
        <end position="111"/>
    </location>
</feature>
<gene>
    <name evidence="8" type="ORF">DPMN_156307</name>
</gene>
<evidence type="ECO:0000313" key="9">
    <source>
        <dbReference type="Proteomes" id="UP000828390"/>
    </source>
</evidence>
<evidence type="ECO:0000256" key="3">
    <source>
        <dbReference type="ARBA" id="ARBA00022729"/>
    </source>
</evidence>
<evidence type="ECO:0000313" key="8">
    <source>
        <dbReference type="EMBL" id="KAH3802629.1"/>
    </source>
</evidence>
<comment type="caution">
    <text evidence="8">The sequence shown here is derived from an EMBL/GenBank/DDBJ whole genome shotgun (WGS) entry which is preliminary data.</text>
</comment>
<protein>
    <submittedName>
        <fullName evidence="8">Uncharacterized protein</fullName>
    </submittedName>
</protein>
<evidence type="ECO:0000256" key="2">
    <source>
        <dbReference type="ARBA" id="ARBA00022525"/>
    </source>
</evidence>
<dbReference type="Proteomes" id="UP000828390">
    <property type="component" value="Unassembled WGS sequence"/>
</dbReference>
<dbReference type="InterPro" id="IPR000884">
    <property type="entry name" value="TSP1_rpt"/>
</dbReference>
<organism evidence="8 9">
    <name type="scientific">Dreissena polymorpha</name>
    <name type="common">Zebra mussel</name>
    <name type="synonym">Mytilus polymorpha</name>
    <dbReference type="NCBI Taxonomy" id="45954"/>
    <lineage>
        <taxon>Eukaryota</taxon>
        <taxon>Metazoa</taxon>
        <taxon>Spiralia</taxon>
        <taxon>Lophotrochozoa</taxon>
        <taxon>Mollusca</taxon>
        <taxon>Bivalvia</taxon>
        <taxon>Autobranchia</taxon>
        <taxon>Heteroconchia</taxon>
        <taxon>Euheterodonta</taxon>
        <taxon>Imparidentia</taxon>
        <taxon>Neoheterodontei</taxon>
        <taxon>Myida</taxon>
        <taxon>Dreissenoidea</taxon>
        <taxon>Dreissenidae</taxon>
        <taxon>Dreissena</taxon>
    </lineage>
</organism>
<name>A0A9D4FNT0_DREPO</name>
<dbReference type="Gene3D" id="2.20.100.10">
    <property type="entry name" value="Thrombospondin type-1 (TSP1) repeat"/>
    <property type="match status" value="2"/>
</dbReference>
<keyword evidence="4" id="KW-0677">Repeat</keyword>
<dbReference type="PRINTS" id="PR01705">
    <property type="entry name" value="TSP1REPEAT"/>
</dbReference>
<evidence type="ECO:0000256" key="7">
    <source>
        <dbReference type="SAM" id="SignalP"/>
    </source>
</evidence>
<dbReference type="SMART" id="SM00209">
    <property type="entry name" value="TSP1"/>
    <property type="match status" value="2"/>
</dbReference>
<accession>A0A9D4FNT0</accession>
<keyword evidence="5" id="KW-1015">Disulfide bond</keyword>
<keyword evidence="3 7" id="KW-0732">Signal</keyword>
<evidence type="ECO:0000256" key="4">
    <source>
        <dbReference type="ARBA" id="ARBA00022737"/>
    </source>
</evidence>
<dbReference type="OrthoDB" id="446173at2759"/>
<dbReference type="PANTHER" id="PTHR22906:SF43">
    <property type="entry name" value="PROPERDIN"/>
    <property type="match status" value="1"/>
</dbReference>
<dbReference type="InterPro" id="IPR052065">
    <property type="entry name" value="Compl_asym_regulator"/>
</dbReference>
<feature type="signal peptide" evidence="7">
    <location>
        <begin position="1"/>
        <end position="32"/>
    </location>
</feature>
<dbReference type="AlphaFoldDB" id="A0A9D4FNT0"/>
<dbReference type="FunFam" id="2.20.100.10:FF:000007">
    <property type="entry name" value="Thrombospondin 1"/>
    <property type="match status" value="1"/>
</dbReference>
<feature type="chain" id="PRO_5039621746" evidence="7">
    <location>
        <begin position="33"/>
        <end position="294"/>
    </location>
</feature>
<reference evidence="8" key="1">
    <citation type="journal article" date="2019" name="bioRxiv">
        <title>The Genome of the Zebra Mussel, Dreissena polymorpha: A Resource for Invasive Species Research.</title>
        <authorList>
            <person name="McCartney M.A."/>
            <person name="Auch B."/>
            <person name="Kono T."/>
            <person name="Mallez S."/>
            <person name="Zhang Y."/>
            <person name="Obille A."/>
            <person name="Becker A."/>
            <person name="Abrahante J.E."/>
            <person name="Garbe J."/>
            <person name="Badalamenti J.P."/>
            <person name="Herman A."/>
            <person name="Mangelson H."/>
            <person name="Liachko I."/>
            <person name="Sullivan S."/>
            <person name="Sone E.D."/>
            <person name="Koren S."/>
            <person name="Silverstein K.A.T."/>
            <person name="Beckman K.B."/>
            <person name="Gohl D.M."/>
        </authorList>
    </citation>
    <scope>NUCLEOTIDE SEQUENCE</scope>
    <source>
        <strain evidence="8">Duluth1</strain>
        <tissue evidence="8">Whole animal</tissue>
    </source>
</reference>
<keyword evidence="2" id="KW-0964">Secreted</keyword>
<keyword evidence="9" id="KW-1185">Reference proteome</keyword>
<dbReference type="PANTHER" id="PTHR22906">
    <property type="entry name" value="PROPERDIN"/>
    <property type="match status" value="1"/>
</dbReference>
<dbReference type="InterPro" id="IPR036383">
    <property type="entry name" value="TSP1_rpt_sf"/>
</dbReference>
<evidence type="ECO:0000256" key="1">
    <source>
        <dbReference type="ARBA" id="ARBA00004613"/>
    </source>
</evidence>
<dbReference type="FunFam" id="2.20.100.10:FF:000002">
    <property type="entry name" value="Unc-5 netrin receptor C"/>
    <property type="match status" value="1"/>
</dbReference>
<evidence type="ECO:0000256" key="5">
    <source>
        <dbReference type="ARBA" id="ARBA00023157"/>
    </source>
</evidence>
<proteinExistence type="predicted"/>
<sequence>MFDSKYSITIVSQMARHIWIVLFAAILAQACALECYDCRNVTDTNTCNRTSTCSANQSCFMHAATLVSSERTYTLNCKDNNQCHPNSSSSPLIGRSGESQESSSTKRDAPPCHECCSTPLCNKALCNHPRPTNCVDDPSVDCAKLDSIFNVCADIHKAKLVCPRFCNLCNVVDGNWNWWSSWSGCDVTCANGIQTRHRSCTDPAPKNGGLDCLGTGTESQSCIMEACPVHGGWSQWSPWGSCSVTCDIGMQRRDRSCDNPYPTKSGDHCFGDSRDDRICLTTGCTNGHWSAWEN</sequence>
<feature type="compositionally biased region" description="Polar residues" evidence="6">
    <location>
        <begin position="83"/>
        <end position="103"/>
    </location>
</feature>
<evidence type="ECO:0000256" key="6">
    <source>
        <dbReference type="SAM" id="MobiDB-lite"/>
    </source>
</evidence>